<dbReference type="CDD" id="cd09972">
    <property type="entry name" value="LOTUS_TDRD_OSKAR"/>
    <property type="match status" value="1"/>
</dbReference>
<evidence type="ECO:0000313" key="3">
    <source>
        <dbReference type="Ensembl" id="ENSCSAVP00000006110.1"/>
    </source>
</evidence>
<organism evidence="3 4">
    <name type="scientific">Ciona savignyi</name>
    <name type="common">Pacific transparent sea squirt</name>
    <dbReference type="NCBI Taxonomy" id="51511"/>
    <lineage>
        <taxon>Eukaryota</taxon>
        <taxon>Metazoa</taxon>
        <taxon>Chordata</taxon>
        <taxon>Tunicata</taxon>
        <taxon>Ascidiacea</taxon>
        <taxon>Phlebobranchia</taxon>
        <taxon>Cionidae</taxon>
        <taxon>Ciona</taxon>
    </lineage>
</organism>
<feature type="compositionally biased region" description="Basic and acidic residues" evidence="1">
    <location>
        <begin position="270"/>
        <end position="279"/>
    </location>
</feature>
<feature type="domain" description="HTH OST-type" evidence="2">
    <location>
        <begin position="7"/>
        <end position="80"/>
    </location>
</feature>
<evidence type="ECO:0000259" key="2">
    <source>
        <dbReference type="PROSITE" id="PS51644"/>
    </source>
</evidence>
<feature type="compositionally biased region" description="Basic and acidic residues" evidence="1">
    <location>
        <begin position="209"/>
        <end position="220"/>
    </location>
</feature>
<dbReference type="InterPro" id="IPR041966">
    <property type="entry name" value="LOTUS-like"/>
</dbReference>
<accession>H2YLA8</accession>
<feature type="region of interest" description="Disordered" evidence="1">
    <location>
        <begin position="209"/>
        <end position="239"/>
    </location>
</feature>
<name>H2YLA8_CIOSA</name>
<dbReference type="InParanoid" id="H2YLA8"/>
<feature type="region of interest" description="Disordered" evidence="1">
    <location>
        <begin position="284"/>
        <end position="303"/>
    </location>
</feature>
<feature type="compositionally biased region" description="Polar residues" evidence="1">
    <location>
        <begin position="221"/>
        <end position="230"/>
    </location>
</feature>
<reference evidence="3" key="2">
    <citation type="submission" date="2025-08" db="UniProtKB">
        <authorList>
            <consortium name="Ensembl"/>
        </authorList>
    </citation>
    <scope>IDENTIFICATION</scope>
</reference>
<dbReference type="Ensembl" id="ENSCSAVT00000006188.1">
    <property type="protein sequence ID" value="ENSCSAVP00000006110.1"/>
    <property type="gene ID" value="ENSCSAVG00000003651.1"/>
</dbReference>
<dbReference type="Pfam" id="PF12872">
    <property type="entry name" value="OST-HTH"/>
    <property type="match status" value="2"/>
</dbReference>
<proteinExistence type="predicted"/>
<sequence length="303" mass="34116">MTDLVAERDEIKKVIRSLLVSAPRGLTPYQLEKDYKQITGNHLPYQKFHFTTNLEFLRSLNDVLHFHYDGYRVTVYGIADASTKHIMAMVQKQKKPRSYNSLRDTTPAKKVVHKSPPKKSTGIYVPAFIRNGIYKVVKAFPNGFSLTFFPHLYTKVNGVTLGSNVDGFATLKDLVLAVPDVARLEFGRSNSKGENLYVYPSKVLRELKNSKENKDDKQPTTDKSSNVSSKTNEKAKRPIIVPAQKKNIKIVLSDKTKALVENSTESNLKPLDKISEKSSLVEKEISTSKTAQNDNQLINEKSA</sequence>
<evidence type="ECO:0000256" key="1">
    <source>
        <dbReference type="SAM" id="MobiDB-lite"/>
    </source>
</evidence>
<dbReference type="HOGENOM" id="CLU_919894_0_0_1"/>
<dbReference type="AlphaFoldDB" id="H2YLA8"/>
<evidence type="ECO:0000313" key="4">
    <source>
        <dbReference type="Proteomes" id="UP000007875"/>
    </source>
</evidence>
<dbReference type="STRING" id="51511.ENSCSAVP00000006110"/>
<feature type="compositionally biased region" description="Polar residues" evidence="1">
    <location>
        <begin position="287"/>
        <end position="303"/>
    </location>
</feature>
<reference evidence="4" key="1">
    <citation type="submission" date="2003-08" db="EMBL/GenBank/DDBJ databases">
        <authorList>
            <person name="Birren B."/>
            <person name="Nusbaum C."/>
            <person name="Abebe A."/>
            <person name="Abouelleil A."/>
            <person name="Adekoya E."/>
            <person name="Ait-zahra M."/>
            <person name="Allen N."/>
            <person name="Allen T."/>
            <person name="An P."/>
            <person name="Anderson M."/>
            <person name="Anderson S."/>
            <person name="Arachchi H."/>
            <person name="Armbruster J."/>
            <person name="Bachantsang P."/>
            <person name="Baldwin J."/>
            <person name="Barry A."/>
            <person name="Bayul T."/>
            <person name="Blitshsteyn B."/>
            <person name="Bloom T."/>
            <person name="Blye J."/>
            <person name="Boguslavskiy L."/>
            <person name="Borowsky M."/>
            <person name="Boukhgalter B."/>
            <person name="Brunache A."/>
            <person name="Butler J."/>
            <person name="Calixte N."/>
            <person name="Calvo S."/>
            <person name="Camarata J."/>
            <person name="Campo K."/>
            <person name="Chang J."/>
            <person name="Cheshatsang Y."/>
            <person name="Citroen M."/>
            <person name="Collymore A."/>
            <person name="Considine T."/>
            <person name="Cook A."/>
            <person name="Cooke P."/>
            <person name="Corum B."/>
            <person name="Cuomo C."/>
            <person name="David R."/>
            <person name="Dawoe T."/>
            <person name="Degray S."/>
            <person name="Dodge S."/>
            <person name="Dooley K."/>
            <person name="Dorje P."/>
            <person name="Dorjee K."/>
            <person name="Dorris L."/>
            <person name="Duffey N."/>
            <person name="Dupes A."/>
            <person name="Elkins T."/>
            <person name="Engels R."/>
            <person name="Erickson J."/>
            <person name="Farina A."/>
            <person name="Faro S."/>
            <person name="Ferreira P."/>
            <person name="Fischer H."/>
            <person name="Fitzgerald M."/>
            <person name="Foley K."/>
            <person name="Gage D."/>
            <person name="Galagan J."/>
            <person name="Gearin G."/>
            <person name="Gnerre S."/>
            <person name="Gnirke A."/>
            <person name="Goyette A."/>
            <person name="Graham J."/>
            <person name="Grandbois E."/>
            <person name="Gyaltsen K."/>
            <person name="Hafez N."/>
            <person name="Hagopian D."/>
            <person name="Hagos B."/>
            <person name="Hall J."/>
            <person name="Hatcher B."/>
            <person name="Heller A."/>
            <person name="Higgins H."/>
            <person name="Honan T."/>
            <person name="Horn A."/>
            <person name="Houde N."/>
            <person name="Hughes L."/>
            <person name="Hulme W."/>
            <person name="Husby E."/>
            <person name="Iliev I."/>
            <person name="Jaffe D."/>
            <person name="Jones C."/>
            <person name="Kamal M."/>
            <person name="Kamat A."/>
            <person name="Kamvysselis M."/>
            <person name="Karlsson E."/>
            <person name="Kells C."/>
            <person name="Kieu A."/>
            <person name="Kisner P."/>
            <person name="Kodira C."/>
            <person name="Kulbokas E."/>
            <person name="Labutti K."/>
            <person name="Lama D."/>
            <person name="Landers T."/>
            <person name="Leger J."/>
            <person name="Levine S."/>
            <person name="Lewis D."/>
            <person name="Lewis T."/>
            <person name="Lindblad-toh K."/>
            <person name="Liu X."/>
            <person name="Lokyitsang T."/>
            <person name="Lokyitsang Y."/>
            <person name="Lucien O."/>
            <person name="Lui A."/>
            <person name="Ma L.J."/>
            <person name="Mabbitt R."/>
            <person name="Macdonald J."/>
            <person name="Maclean C."/>
            <person name="Major J."/>
            <person name="Manning J."/>
            <person name="Marabella R."/>
            <person name="Maru K."/>
            <person name="Matthews C."/>
            <person name="Mauceli E."/>
            <person name="Mccarthy M."/>
            <person name="Mcdonough S."/>
            <person name="Mcghee T."/>
            <person name="Meldrim J."/>
            <person name="Meneus L."/>
            <person name="Mesirov J."/>
            <person name="Mihalev A."/>
            <person name="Mihova T."/>
            <person name="Mikkelsen T."/>
            <person name="Mlenga V."/>
            <person name="Moru K."/>
            <person name="Mozes J."/>
            <person name="Mulrain L."/>
            <person name="Munson G."/>
            <person name="Naylor J."/>
            <person name="Newes C."/>
            <person name="Nguyen C."/>
            <person name="Nguyen N."/>
            <person name="Nguyen T."/>
            <person name="Nicol R."/>
            <person name="Nielsen C."/>
            <person name="Nizzari M."/>
            <person name="Norbu C."/>
            <person name="Norbu N."/>
            <person name="O'donnell P."/>
            <person name="Okoawo O."/>
            <person name="O'leary S."/>
            <person name="Omotosho B."/>
            <person name="O'neill K."/>
            <person name="Osman S."/>
            <person name="Parker S."/>
            <person name="Perrin D."/>
            <person name="Phunkhang P."/>
            <person name="Piqani B."/>
            <person name="Purcell S."/>
            <person name="Rachupka T."/>
            <person name="Ramasamy U."/>
            <person name="Rameau R."/>
            <person name="Ray V."/>
            <person name="Raymond C."/>
            <person name="Retta R."/>
            <person name="Richardson S."/>
            <person name="Rise C."/>
            <person name="Rodriguez J."/>
            <person name="Rogers J."/>
            <person name="Rogov P."/>
            <person name="Rutman M."/>
            <person name="Schupbach R."/>
            <person name="Seaman C."/>
            <person name="Settipalli S."/>
            <person name="Sharpe T."/>
            <person name="Sheridan J."/>
            <person name="Sherpa N."/>
            <person name="Shi J."/>
            <person name="Smirnov S."/>
            <person name="Smith C."/>
            <person name="Sougnez C."/>
            <person name="Spencer B."/>
            <person name="Stalker J."/>
            <person name="Stange-thomann N."/>
            <person name="Stavropoulos S."/>
            <person name="Stetson K."/>
            <person name="Stone C."/>
            <person name="Stone S."/>
            <person name="Stubbs M."/>
            <person name="Talamas J."/>
            <person name="Tchuinga P."/>
            <person name="Tenzing P."/>
            <person name="Tesfaye S."/>
            <person name="Theodore J."/>
            <person name="Thoulutsang Y."/>
            <person name="Topham K."/>
            <person name="Towey S."/>
            <person name="Tsamla T."/>
            <person name="Tsomo N."/>
            <person name="Vallee D."/>
            <person name="Vassiliev H."/>
            <person name="Venkataraman V."/>
            <person name="Vinson J."/>
            <person name="Vo A."/>
            <person name="Wade C."/>
            <person name="Wang S."/>
            <person name="Wangchuk T."/>
            <person name="Wangdi T."/>
            <person name="Whittaker C."/>
            <person name="Wilkinson J."/>
            <person name="Wu Y."/>
            <person name="Wyman D."/>
            <person name="Yadav S."/>
            <person name="Yang S."/>
            <person name="Yang X."/>
            <person name="Yeager S."/>
            <person name="Yee E."/>
            <person name="Young G."/>
            <person name="Zainoun J."/>
            <person name="Zembeck L."/>
            <person name="Zimmer A."/>
            <person name="Zody M."/>
            <person name="Lander E."/>
        </authorList>
    </citation>
    <scope>NUCLEOTIDE SEQUENCE [LARGE SCALE GENOMIC DNA]</scope>
</reference>
<keyword evidence="4" id="KW-1185">Reference proteome</keyword>
<dbReference type="Gene3D" id="3.30.420.610">
    <property type="entry name" value="LOTUS domain-like"/>
    <property type="match status" value="2"/>
</dbReference>
<dbReference type="eggNOG" id="KOG2039">
    <property type="taxonomic scope" value="Eukaryota"/>
</dbReference>
<dbReference type="InterPro" id="IPR025605">
    <property type="entry name" value="OST-HTH/LOTUS_dom"/>
</dbReference>
<protein>
    <recommendedName>
        <fullName evidence="2">HTH OST-type domain-containing protein</fullName>
    </recommendedName>
</protein>
<dbReference type="PROSITE" id="PS51644">
    <property type="entry name" value="HTH_OST"/>
    <property type="match status" value="2"/>
</dbReference>
<feature type="region of interest" description="Disordered" evidence="1">
    <location>
        <begin position="259"/>
        <end position="279"/>
    </location>
</feature>
<dbReference type="Proteomes" id="UP000007875">
    <property type="component" value="Unassembled WGS sequence"/>
</dbReference>
<reference evidence="3" key="3">
    <citation type="submission" date="2025-09" db="UniProtKB">
        <authorList>
            <consortium name="Ensembl"/>
        </authorList>
    </citation>
    <scope>IDENTIFICATION</scope>
</reference>
<feature type="domain" description="HTH OST-type" evidence="2">
    <location>
        <begin position="125"/>
        <end position="202"/>
    </location>
</feature>